<dbReference type="RefSeq" id="WP_119236791.1">
    <property type="nucleotide sequence ID" value="NZ_JAPDUL010000001.1"/>
</dbReference>
<dbReference type="EMBL" id="QRNB01000095">
    <property type="protein sequence ID" value="RHK08433.1"/>
    <property type="molecule type" value="Genomic_DNA"/>
</dbReference>
<evidence type="ECO:0000313" key="1">
    <source>
        <dbReference type="EMBL" id="MCW4163926.1"/>
    </source>
</evidence>
<accession>A0A415EYS7</accession>
<protein>
    <submittedName>
        <fullName evidence="2">Uncharacterized protein</fullName>
    </submittedName>
</protein>
<gene>
    <name evidence="2" type="ORF">DW079_13225</name>
    <name evidence="1" type="ORF">ONS98_01535</name>
</gene>
<dbReference type="EMBL" id="JAPDUM010000001">
    <property type="protein sequence ID" value="MCW4163926.1"/>
    <property type="molecule type" value="Genomic_DNA"/>
</dbReference>
<evidence type="ECO:0000313" key="3">
    <source>
        <dbReference type="Proteomes" id="UP000286211"/>
    </source>
</evidence>
<reference evidence="2 3" key="1">
    <citation type="submission" date="2018-08" db="EMBL/GenBank/DDBJ databases">
        <title>A genome reference for cultivated species of the human gut microbiota.</title>
        <authorList>
            <person name="Zou Y."/>
            <person name="Xue W."/>
            <person name="Luo G."/>
        </authorList>
    </citation>
    <scope>NUCLEOTIDE SEQUENCE [LARGE SCALE GENOMIC DNA]</scope>
    <source>
        <strain evidence="2 3">AF46-2NS</strain>
    </source>
</reference>
<reference evidence="1" key="2">
    <citation type="submission" date="2022-11" db="EMBL/GenBank/DDBJ databases">
        <title>Genomic repertoires linked with pathogenic potency of arthritogenic Prevotella copri isolated from the gut of rheumatoid arthritis patients.</title>
        <authorList>
            <person name="Nii T."/>
            <person name="Maeda Y."/>
            <person name="Motooka D."/>
            <person name="Naito M."/>
            <person name="Matsumoto Y."/>
            <person name="Ogawa T."/>
            <person name="Oguro-Igashira E."/>
            <person name="Kishikawa T."/>
            <person name="Yamashita M."/>
            <person name="Koizumi S."/>
            <person name="Kurakawa T."/>
            <person name="Okumura R."/>
            <person name="Kayama H."/>
            <person name="Murakami M."/>
            <person name="Sakaguchi T."/>
            <person name="Das B."/>
            <person name="Nakamura S."/>
            <person name="Okada Y."/>
            <person name="Kumanogoh A."/>
            <person name="Takeda K."/>
        </authorList>
    </citation>
    <scope>NUCLEOTIDE SEQUENCE</scope>
    <source>
        <strain evidence="1">RA-N001-16</strain>
    </source>
</reference>
<organism evidence="2 3">
    <name type="scientific">Segatella copri</name>
    <dbReference type="NCBI Taxonomy" id="165179"/>
    <lineage>
        <taxon>Bacteria</taxon>
        <taxon>Pseudomonadati</taxon>
        <taxon>Bacteroidota</taxon>
        <taxon>Bacteroidia</taxon>
        <taxon>Bacteroidales</taxon>
        <taxon>Prevotellaceae</taxon>
        <taxon>Segatella</taxon>
    </lineage>
</organism>
<sequence length="114" mass="13538">MDLKILEIQKEKEYVLFRAERDQNLWPYILFDATFDETGQSSNINRHSFIFPNLNVKRGDYIVLYTCKGEYETFVNKTGSRTHKLYWGFESNIWNNGCDEALLVKVDDFKKVKV</sequence>
<dbReference type="AlphaFoldDB" id="A0A415EYS7"/>
<evidence type="ECO:0000313" key="2">
    <source>
        <dbReference type="EMBL" id="RHK08433.1"/>
    </source>
</evidence>
<dbReference type="Proteomes" id="UP000286211">
    <property type="component" value="Unassembled WGS sequence"/>
</dbReference>
<dbReference type="Proteomes" id="UP001209476">
    <property type="component" value="Unassembled WGS sequence"/>
</dbReference>
<comment type="caution">
    <text evidence="2">The sequence shown here is derived from an EMBL/GenBank/DDBJ whole genome shotgun (WGS) entry which is preliminary data.</text>
</comment>
<name>A0A415EYS7_9BACT</name>
<proteinExistence type="predicted"/>